<dbReference type="AlphaFoldDB" id="A0A0V0RL98"/>
<dbReference type="EMBL" id="JYDL01000140">
    <property type="protein sequence ID" value="KRX15114.1"/>
    <property type="molecule type" value="Genomic_DNA"/>
</dbReference>
<keyword evidence="1" id="KW-0732">Signal</keyword>
<evidence type="ECO:0000313" key="3">
    <source>
        <dbReference type="Proteomes" id="UP000054630"/>
    </source>
</evidence>
<dbReference type="Proteomes" id="UP000054630">
    <property type="component" value="Unassembled WGS sequence"/>
</dbReference>
<comment type="caution">
    <text evidence="2">The sequence shown here is derived from an EMBL/GenBank/DDBJ whole genome shotgun (WGS) entry which is preliminary data.</text>
</comment>
<feature type="signal peptide" evidence="1">
    <location>
        <begin position="1"/>
        <end position="20"/>
    </location>
</feature>
<gene>
    <name evidence="2" type="ORF">T07_1065</name>
</gene>
<accession>A0A0V0RL98</accession>
<proteinExistence type="predicted"/>
<keyword evidence="3" id="KW-1185">Reference proteome</keyword>
<evidence type="ECO:0000256" key="1">
    <source>
        <dbReference type="SAM" id="SignalP"/>
    </source>
</evidence>
<evidence type="ECO:0000313" key="2">
    <source>
        <dbReference type="EMBL" id="KRX15114.1"/>
    </source>
</evidence>
<protein>
    <submittedName>
        <fullName evidence="2">Uncharacterized protein</fullName>
    </submittedName>
</protein>
<feature type="chain" id="PRO_5006867873" evidence="1">
    <location>
        <begin position="21"/>
        <end position="70"/>
    </location>
</feature>
<name>A0A0V0RL98_9BILA</name>
<reference evidence="2 3" key="1">
    <citation type="submission" date="2015-01" db="EMBL/GenBank/DDBJ databases">
        <title>Evolution of Trichinella species and genotypes.</title>
        <authorList>
            <person name="Korhonen P.K."/>
            <person name="Edoardo P."/>
            <person name="Giuseppe L.R."/>
            <person name="Gasser R.B."/>
        </authorList>
    </citation>
    <scope>NUCLEOTIDE SEQUENCE [LARGE SCALE GENOMIC DNA]</scope>
    <source>
        <strain evidence="2">ISS37</strain>
    </source>
</reference>
<sequence length="70" mass="7836">MPQLLALLVVTAATQVLVSSVSFLQLLFQDGSSFFSTSTVGDKKAIFYYYTEHLFVTLSTAMIKMNMFDQ</sequence>
<organism evidence="2 3">
    <name type="scientific">Trichinella nelsoni</name>
    <dbReference type="NCBI Taxonomy" id="6336"/>
    <lineage>
        <taxon>Eukaryota</taxon>
        <taxon>Metazoa</taxon>
        <taxon>Ecdysozoa</taxon>
        <taxon>Nematoda</taxon>
        <taxon>Enoplea</taxon>
        <taxon>Dorylaimia</taxon>
        <taxon>Trichinellida</taxon>
        <taxon>Trichinellidae</taxon>
        <taxon>Trichinella</taxon>
    </lineage>
</organism>